<evidence type="ECO:0000256" key="1">
    <source>
        <dbReference type="SAM" id="Phobius"/>
    </source>
</evidence>
<feature type="transmembrane region" description="Helical" evidence="1">
    <location>
        <begin position="219"/>
        <end position="243"/>
    </location>
</feature>
<keyword evidence="1" id="KW-1133">Transmembrane helix</keyword>
<dbReference type="InterPro" id="IPR046675">
    <property type="entry name" value="DUF6545"/>
</dbReference>
<evidence type="ECO:0000259" key="2">
    <source>
        <dbReference type="Pfam" id="PF20182"/>
    </source>
</evidence>
<feature type="domain" description="DUF6545" evidence="2">
    <location>
        <begin position="248"/>
        <end position="359"/>
    </location>
</feature>
<feature type="transmembrane region" description="Helical" evidence="1">
    <location>
        <begin position="35"/>
        <end position="51"/>
    </location>
</feature>
<dbReference type="EMBL" id="JASJUS010000020">
    <property type="protein sequence ID" value="MDL2079050.1"/>
    <property type="molecule type" value="Genomic_DNA"/>
</dbReference>
<dbReference type="RefSeq" id="WP_285434371.1">
    <property type="nucleotide sequence ID" value="NZ_JASJUS010000020.1"/>
</dbReference>
<feature type="transmembrane region" description="Helical" evidence="1">
    <location>
        <begin position="6"/>
        <end position="23"/>
    </location>
</feature>
<name>A0ABT7J2G5_9ACTN</name>
<accession>A0ABT7J2G5</accession>
<feature type="transmembrane region" description="Helical" evidence="1">
    <location>
        <begin position="186"/>
        <end position="207"/>
    </location>
</feature>
<feature type="transmembrane region" description="Helical" evidence="1">
    <location>
        <begin position="147"/>
        <end position="165"/>
    </location>
</feature>
<protein>
    <recommendedName>
        <fullName evidence="2">DUF6545 domain-containing protein</fullName>
    </recommendedName>
</protein>
<organism evidence="3 4">
    <name type="scientific">Streptomyces fuscus</name>
    <dbReference type="NCBI Taxonomy" id="3048495"/>
    <lineage>
        <taxon>Bacteria</taxon>
        <taxon>Bacillati</taxon>
        <taxon>Actinomycetota</taxon>
        <taxon>Actinomycetes</taxon>
        <taxon>Kitasatosporales</taxon>
        <taxon>Streptomycetaceae</taxon>
        <taxon>Streptomyces</taxon>
    </lineage>
</organism>
<dbReference type="Pfam" id="PF20182">
    <property type="entry name" value="DUF6545"/>
    <property type="match status" value="1"/>
</dbReference>
<keyword evidence="4" id="KW-1185">Reference proteome</keyword>
<dbReference type="InterPro" id="IPR050039">
    <property type="entry name" value="MAB_1171c-like"/>
</dbReference>
<evidence type="ECO:0000313" key="3">
    <source>
        <dbReference type="EMBL" id="MDL2079050.1"/>
    </source>
</evidence>
<reference evidence="3 4" key="1">
    <citation type="submission" date="2023-05" db="EMBL/GenBank/DDBJ databases">
        <title>Streptomyces fuscus sp. nov., a brown-black pigment producing actinomyces isolated from dry sand of Sea duck farm.</title>
        <authorList>
            <person name="Xie J."/>
            <person name="Shen N."/>
        </authorList>
    </citation>
    <scope>NUCLEOTIDE SEQUENCE [LARGE SCALE GENOMIC DNA]</scope>
    <source>
        <strain evidence="3 4">GXMU-J15</strain>
    </source>
</reference>
<dbReference type="NCBIfam" id="NF042915">
    <property type="entry name" value="MAB_1171c_fam"/>
    <property type="match status" value="1"/>
</dbReference>
<comment type="caution">
    <text evidence="3">The sequence shown here is derived from an EMBL/GenBank/DDBJ whole genome shotgun (WGS) entry which is preliminary data.</text>
</comment>
<gene>
    <name evidence="3" type="ORF">QNN03_21680</name>
</gene>
<keyword evidence="1" id="KW-0472">Membrane</keyword>
<feature type="transmembrane region" description="Helical" evidence="1">
    <location>
        <begin position="71"/>
        <end position="90"/>
    </location>
</feature>
<feature type="transmembrane region" description="Helical" evidence="1">
    <location>
        <begin position="102"/>
        <end position="123"/>
    </location>
</feature>
<proteinExistence type="predicted"/>
<sequence>MNHLLYIPPAALLLTGLVVKAPSITRSWKDPNSRATWFVLLFATAVFISVMPDNIRRINSVTGVPNFAAPWAYSLINAFCGACLTMIITWREEPSPRRTRRIAWAWTAYGSVIAALWLTFLLADVPSERVYDLDTYYATTPWMREHIVLYLLGYLTSTVVSAWMIRTWIPHVPGRWLKAGLTCLQAGYALGVAFVAAKALAIAARWAGTDWDTLNTRAAPPFALLGGTLVAAGFILPVAGPFLQTRLRDQTLHWSLLPLSRAIESVAPSSARAKVSRFAPLDLRLMQRQQHIVDGLLRLAPYYDDALHRQAYETAVAERDTGTARALAGAAALRAALDAYARHQPRDHDGRPPHIGPDITDHLAPISRAMIRPCRVDALLRVLPHDPAQKARTDAS</sequence>
<keyword evidence="1" id="KW-0812">Transmembrane</keyword>
<dbReference type="Proteomes" id="UP001241926">
    <property type="component" value="Unassembled WGS sequence"/>
</dbReference>
<evidence type="ECO:0000313" key="4">
    <source>
        <dbReference type="Proteomes" id="UP001241926"/>
    </source>
</evidence>